<organism evidence="2 3">
    <name type="scientific">Phytophthora megakarya</name>
    <dbReference type="NCBI Taxonomy" id="4795"/>
    <lineage>
        <taxon>Eukaryota</taxon>
        <taxon>Sar</taxon>
        <taxon>Stramenopiles</taxon>
        <taxon>Oomycota</taxon>
        <taxon>Peronosporomycetes</taxon>
        <taxon>Peronosporales</taxon>
        <taxon>Peronosporaceae</taxon>
        <taxon>Phytophthora</taxon>
    </lineage>
</organism>
<protein>
    <submittedName>
        <fullName evidence="2">RxLR effector protein</fullName>
    </submittedName>
</protein>
<feature type="chain" id="PRO_5012511005" evidence="1">
    <location>
        <begin position="23"/>
        <end position="147"/>
    </location>
</feature>
<dbReference type="Proteomes" id="UP000198211">
    <property type="component" value="Unassembled WGS sequence"/>
</dbReference>
<proteinExistence type="predicted"/>
<keyword evidence="1" id="KW-0732">Signal</keyword>
<name>A0A225V9Y3_9STRA</name>
<evidence type="ECO:0000313" key="3">
    <source>
        <dbReference type="Proteomes" id="UP000198211"/>
    </source>
</evidence>
<evidence type="ECO:0000313" key="2">
    <source>
        <dbReference type="EMBL" id="OWZ02321.1"/>
    </source>
</evidence>
<keyword evidence="3" id="KW-1185">Reference proteome</keyword>
<accession>A0A225V9Y3</accession>
<feature type="signal peptide" evidence="1">
    <location>
        <begin position="1"/>
        <end position="22"/>
    </location>
</feature>
<reference evidence="3" key="1">
    <citation type="submission" date="2017-03" db="EMBL/GenBank/DDBJ databases">
        <title>Phytopthora megakarya and P. palmivora, two closely related causual agents of cacao black pod achieved similar genome size and gene model numbers by different mechanisms.</title>
        <authorList>
            <person name="Ali S."/>
            <person name="Shao J."/>
            <person name="Larry D.J."/>
            <person name="Kronmiller B."/>
            <person name="Shen D."/>
            <person name="Strem M.D."/>
            <person name="Melnick R.L."/>
            <person name="Guiltinan M.J."/>
            <person name="Tyler B.M."/>
            <person name="Meinhardt L.W."/>
            <person name="Bailey B.A."/>
        </authorList>
    </citation>
    <scope>NUCLEOTIDE SEQUENCE [LARGE SCALE GENOMIC DNA]</scope>
    <source>
        <strain evidence="3">zdho120</strain>
    </source>
</reference>
<dbReference type="EMBL" id="NBNE01006247">
    <property type="protein sequence ID" value="OWZ02321.1"/>
    <property type="molecule type" value="Genomic_DNA"/>
</dbReference>
<comment type="caution">
    <text evidence="2">The sequence shown here is derived from an EMBL/GenBank/DDBJ whole genome shotgun (WGS) entry which is preliminary data.</text>
</comment>
<dbReference type="AlphaFoldDB" id="A0A225V9Y3"/>
<gene>
    <name evidence="2" type="ORF">PHMEG_00026135</name>
</gene>
<sequence>MKLQVWILCAMLIALFAPFSTGLAIESDTNGPSTLISGTDAIAASKRSLRVGEIEKPNSVESTDEERAITTSQKLKNAADKSLKWLKINVLRQSSKPQTTTAKFKTKMKHMLFRIGHWFGWRPNKIKNKALHKEFTAWAKKNNINIK</sequence>
<evidence type="ECO:0000256" key="1">
    <source>
        <dbReference type="SAM" id="SignalP"/>
    </source>
</evidence>